<organism evidence="2">
    <name type="scientific">Trepomonas sp. PC1</name>
    <dbReference type="NCBI Taxonomy" id="1076344"/>
    <lineage>
        <taxon>Eukaryota</taxon>
        <taxon>Metamonada</taxon>
        <taxon>Diplomonadida</taxon>
        <taxon>Hexamitidae</taxon>
        <taxon>Hexamitinae</taxon>
        <taxon>Trepomonas</taxon>
    </lineage>
</organism>
<dbReference type="AlphaFoldDB" id="A0A146K234"/>
<keyword evidence="1" id="KW-0472">Membrane</keyword>
<dbReference type="EMBL" id="GDID01006682">
    <property type="protein sequence ID" value="JAP89924.1"/>
    <property type="molecule type" value="Transcribed_RNA"/>
</dbReference>
<keyword evidence="1" id="KW-0812">Transmembrane</keyword>
<gene>
    <name evidence="2" type="ORF">TPC1_30581</name>
</gene>
<accession>A0A146K234</accession>
<reference evidence="2" key="1">
    <citation type="submission" date="2015-07" db="EMBL/GenBank/DDBJ databases">
        <title>Adaptation to a free-living lifestyle via gene acquisitions in the diplomonad Trepomonas sp. PC1.</title>
        <authorList>
            <person name="Xu F."/>
            <person name="Jerlstrom-Hultqvist J."/>
            <person name="Kolisko M."/>
            <person name="Simpson A.G.B."/>
            <person name="Roger A.J."/>
            <person name="Svard S.G."/>
            <person name="Andersson J.O."/>
        </authorList>
    </citation>
    <scope>NUCLEOTIDE SEQUENCE</scope>
    <source>
        <strain evidence="2">PC1</strain>
    </source>
</reference>
<name>A0A146K234_9EUKA</name>
<feature type="non-terminal residue" evidence="2">
    <location>
        <position position="553"/>
    </location>
</feature>
<evidence type="ECO:0000313" key="2">
    <source>
        <dbReference type="EMBL" id="JAP89924.1"/>
    </source>
</evidence>
<feature type="transmembrane region" description="Helical" evidence="1">
    <location>
        <begin position="512"/>
        <end position="533"/>
    </location>
</feature>
<keyword evidence="1" id="KW-1133">Transmembrane helix</keyword>
<sequence length="553" mass="63964">YIYTNMLQLDQLYYNVTTFQLELSEYKQYDIVIIVNQTNSGQLFNNGLVICNFSNTANIFFSFNKSAFDSFYLSMFNLFAYSLIFSTYANLSYQQQPFYTSQVTHYVSLNDSVAYSIRSVQHMCDMYEYNTGFTITQQETPVEYSYMRFLKINKNCSSIVYSQPVSVTVGLPDGKFALRTAMTLQKDNFYFIKFASSEKQQVLQIINSSSVQFRVYSSLALLSNLWGFLQVSFQQLYNQVAVQQDQTYYVLVNSTSIVLNAYSKSFFVLNANLTLQNVIGELNFLFSMNCQLLTVKAEFIQKLSMFFPAGEDISLQRDVYSTNGRFVLFNQQVQNISFQCIQGRFVDEIQIYSGEYEYYYTQFDLKMSQCNGELEYEISTDLETFASSNSNYIYKNTLLRISQTKSFLLQVQLKSYSNQIQVKATTDNEVIQLKTTFFDHLQIYQAEEETDQQCKVQNFKLLTVLNYSQSNVDEYSIFVDGTAKKLYLVANRYQVVEVDVREAMMAISTEGVIGSSVITLVLILVVVLFIVLISRNFENKEYKALVDQGLVER</sequence>
<feature type="non-terminal residue" evidence="2">
    <location>
        <position position="1"/>
    </location>
</feature>
<protein>
    <recommendedName>
        <fullName evidence="3">Transmembrane protein</fullName>
    </recommendedName>
</protein>
<evidence type="ECO:0008006" key="3">
    <source>
        <dbReference type="Google" id="ProtNLM"/>
    </source>
</evidence>
<evidence type="ECO:0000256" key="1">
    <source>
        <dbReference type="SAM" id="Phobius"/>
    </source>
</evidence>
<proteinExistence type="predicted"/>